<keyword evidence="2 5" id="KW-0547">Nucleotide-binding</keyword>
<dbReference type="CDD" id="cd14014">
    <property type="entry name" value="STKc_PknB_like"/>
    <property type="match status" value="1"/>
</dbReference>
<dbReference type="Gene3D" id="1.10.510.10">
    <property type="entry name" value="Transferase(Phosphotransferase) domain 1"/>
    <property type="match status" value="1"/>
</dbReference>
<evidence type="ECO:0000259" key="7">
    <source>
        <dbReference type="PROSITE" id="PS50011"/>
    </source>
</evidence>
<dbReference type="AlphaFoldDB" id="A0A516NS89"/>
<dbReference type="SMART" id="SM00220">
    <property type="entry name" value="S_TKc"/>
    <property type="match status" value="1"/>
</dbReference>
<evidence type="ECO:0000256" key="5">
    <source>
        <dbReference type="PROSITE-ProRule" id="PRU10141"/>
    </source>
</evidence>
<keyword evidence="3 8" id="KW-0418">Kinase</keyword>
<evidence type="ECO:0000313" key="9">
    <source>
        <dbReference type="Proteomes" id="UP000317039"/>
    </source>
</evidence>
<feature type="region of interest" description="Disordered" evidence="6">
    <location>
        <begin position="33"/>
        <end position="52"/>
    </location>
</feature>
<keyword evidence="8" id="KW-0723">Serine/threonine-protein kinase</keyword>
<dbReference type="InterPro" id="IPR011009">
    <property type="entry name" value="Kinase-like_dom_sf"/>
</dbReference>
<protein>
    <submittedName>
        <fullName evidence="8">Serine/threonine protein kinase</fullName>
    </submittedName>
</protein>
<evidence type="ECO:0000313" key="8">
    <source>
        <dbReference type="EMBL" id="QDP81776.1"/>
    </source>
</evidence>
<accession>A0A516NS89</accession>
<dbReference type="Proteomes" id="UP000317039">
    <property type="component" value="Chromosome"/>
</dbReference>
<evidence type="ECO:0000256" key="1">
    <source>
        <dbReference type="ARBA" id="ARBA00022679"/>
    </source>
</evidence>
<sequence length="661" mass="70970">MMPSRGSSATRRATSVSWRRRSTRHWEMNGERRLPFRGGNRMKPLGPKDPRQLGRNQLIAVIGQGGMGRVLLGRAPTGRLVAVKQIHRHLAGDTEFRARFDREVQASRRVAGAYTAAVVDSDTGSESPWLATEYIPGPALKTVVDECGPFTLGGLRLLATGLASALVEIHRAGLVHRDLKPANVLLAADGPRVIDFGIARALEADQQLTATGSVIGSPAFMSPEQAEGRSLTPAADVFSVGAILAMAARGSSPFSGTSTPQILYNVMHSEPDTTGVPPDMRALVEACLAKDPAQRPTAEQLLEVAGRIAAEPAWPPAVRERIAEHQADTDWWVEKATREIRHREQLARVRGRRRGMIRAAAAAAAGLLVVAGTAAAAQDLARQPGQAVPMTEPSLALSAEEWRLLDRCALLEEPVLGVLGTLEDQAPDNPELCQTSITDHDGGKVNLSLYFGWPLSESAASPTGSTVAWMPIFKSGQGDACYRSVVAQSGAPVVISVDGQLVSGDSSCEEMAQRALIEIVKRLTVNPPFRKLPAESVFRIDPCGVIDPQLARTSAGEPGQKTSNDPHECWVSGSDYSLQFDLLEEGRPDRENRPSVQLGDATVYIKDREQYGSCELAYMVRLLEGIDAEVAKVNVVKRDGGPGACEVGKKIMAAVIPRLST</sequence>
<dbReference type="InterPro" id="IPR008271">
    <property type="entry name" value="Ser/Thr_kinase_AS"/>
</dbReference>
<keyword evidence="1" id="KW-0808">Transferase</keyword>
<dbReference type="PANTHER" id="PTHR43289">
    <property type="entry name" value="MITOGEN-ACTIVATED PROTEIN KINASE KINASE KINASE 20-RELATED"/>
    <property type="match status" value="1"/>
</dbReference>
<dbReference type="InterPro" id="IPR017441">
    <property type="entry name" value="Protein_kinase_ATP_BS"/>
</dbReference>
<evidence type="ECO:0000256" key="2">
    <source>
        <dbReference type="ARBA" id="ARBA00022741"/>
    </source>
</evidence>
<feature type="compositionally biased region" description="Low complexity" evidence="6">
    <location>
        <begin position="1"/>
        <end position="17"/>
    </location>
</feature>
<dbReference type="KEGG" id="nod:FOH10_26655"/>
<keyword evidence="4 5" id="KW-0067">ATP-binding</keyword>
<dbReference type="PROSITE" id="PS00108">
    <property type="entry name" value="PROTEIN_KINASE_ST"/>
    <property type="match status" value="1"/>
</dbReference>
<evidence type="ECO:0000256" key="4">
    <source>
        <dbReference type="ARBA" id="ARBA00022840"/>
    </source>
</evidence>
<dbReference type="EMBL" id="CP041695">
    <property type="protein sequence ID" value="QDP81776.1"/>
    <property type="molecule type" value="Genomic_DNA"/>
</dbReference>
<dbReference type="Pfam" id="PF00069">
    <property type="entry name" value="Pkinase"/>
    <property type="match status" value="1"/>
</dbReference>
<organism evidence="8 9">
    <name type="scientific">Nocardia otitidiscaviarum</name>
    <dbReference type="NCBI Taxonomy" id="1823"/>
    <lineage>
        <taxon>Bacteria</taxon>
        <taxon>Bacillati</taxon>
        <taxon>Actinomycetota</taxon>
        <taxon>Actinomycetes</taxon>
        <taxon>Mycobacteriales</taxon>
        <taxon>Nocardiaceae</taxon>
        <taxon>Nocardia</taxon>
    </lineage>
</organism>
<reference evidence="8 9" key="1">
    <citation type="submission" date="2019-07" db="EMBL/GenBank/DDBJ databases">
        <title>Complete Genome Sequence and Methylome Analysis of Nocardia otitidis-caviarum NEB252.</title>
        <authorList>
            <person name="Fomenkov A."/>
            <person name="Anton B.P."/>
            <person name="Vincze T."/>
            <person name="Roberts R.J."/>
        </authorList>
    </citation>
    <scope>NUCLEOTIDE SEQUENCE [LARGE SCALE GENOMIC DNA]</scope>
    <source>
        <strain evidence="8 9">NEB252</strain>
    </source>
</reference>
<name>A0A516NS89_9NOCA</name>
<evidence type="ECO:0000256" key="6">
    <source>
        <dbReference type="SAM" id="MobiDB-lite"/>
    </source>
</evidence>
<dbReference type="Gene3D" id="3.30.200.20">
    <property type="entry name" value="Phosphorylase Kinase, domain 1"/>
    <property type="match status" value="1"/>
</dbReference>
<proteinExistence type="predicted"/>
<dbReference type="PROSITE" id="PS00107">
    <property type="entry name" value="PROTEIN_KINASE_ATP"/>
    <property type="match status" value="1"/>
</dbReference>
<feature type="binding site" evidence="5">
    <location>
        <position position="84"/>
    </location>
    <ligand>
        <name>ATP</name>
        <dbReference type="ChEBI" id="CHEBI:30616"/>
    </ligand>
</feature>
<evidence type="ECO:0000256" key="3">
    <source>
        <dbReference type="ARBA" id="ARBA00022777"/>
    </source>
</evidence>
<dbReference type="PANTHER" id="PTHR43289:SF34">
    <property type="entry name" value="SERINE_THREONINE-PROTEIN KINASE YBDM-RELATED"/>
    <property type="match status" value="1"/>
</dbReference>
<dbReference type="PROSITE" id="PS50011">
    <property type="entry name" value="PROTEIN_KINASE_DOM"/>
    <property type="match status" value="1"/>
</dbReference>
<feature type="domain" description="Protein kinase" evidence="7">
    <location>
        <begin position="56"/>
        <end position="314"/>
    </location>
</feature>
<gene>
    <name evidence="8" type="ORF">FOH10_26655</name>
</gene>
<dbReference type="GO" id="GO:0005524">
    <property type="term" value="F:ATP binding"/>
    <property type="evidence" value="ECO:0007669"/>
    <property type="project" value="UniProtKB-UniRule"/>
</dbReference>
<dbReference type="InterPro" id="IPR000719">
    <property type="entry name" value="Prot_kinase_dom"/>
</dbReference>
<dbReference type="SUPFAM" id="SSF56112">
    <property type="entry name" value="Protein kinase-like (PK-like)"/>
    <property type="match status" value="1"/>
</dbReference>
<feature type="region of interest" description="Disordered" evidence="6">
    <location>
        <begin position="1"/>
        <end position="21"/>
    </location>
</feature>
<dbReference type="GO" id="GO:0004674">
    <property type="term" value="F:protein serine/threonine kinase activity"/>
    <property type="evidence" value="ECO:0007669"/>
    <property type="project" value="UniProtKB-KW"/>
</dbReference>